<dbReference type="Gene3D" id="3.40.50.1000">
    <property type="entry name" value="HAD superfamily/HAD-like"/>
    <property type="match status" value="1"/>
</dbReference>
<dbReference type="RefSeq" id="WP_188359852.1">
    <property type="nucleotide sequence ID" value="NZ_BMDC01000003.1"/>
</dbReference>
<dbReference type="NCBIfam" id="TIGR01484">
    <property type="entry name" value="HAD-SF-IIB"/>
    <property type="match status" value="1"/>
</dbReference>
<dbReference type="Proteomes" id="UP000600171">
    <property type="component" value="Unassembled WGS sequence"/>
</dbReference>
<dbReference type="Pfam" id="PF08282">
    <property type="entry name" value="Hydrolase_3"/>
    <property type="match status" value="1"/>
</dbReference>
<dbReference type="GO" id="GO:0000287">
    <property type="term" value="F:magnesium ion binding"/>
    <property type="evidence" value="ECO:0007669"/>
    <property type="project" value="TreeGrafter"/>
</dbReference>
<sequence length="268" mass="28948">MIKLIASDLDGTLLGKDFTFTPRTLAALESAAAAGIGIVFVTGRPQRWLDPLREQLKYDSYAICSNGAVLYHLGKNEVVAAQLTDMADIAAVHPVLEAEFPRATFNLETLDTVYIQGEYEMSPVLQGATIVPGALEPVLATNQGVVKYLMRLPGADPDELFEQVKPLVSDRLSLTMGIKGLPLMEMARPGMNKGQVLAEFATAQGVSAHEVVAFGDMLNDLEMLQWAGTGYAMASGSTRLQKVVGRVCPALEEDGVAQVIEQIVERQR</sequence>
<comment type="caution">
    <text evidence="1">The sequence shown here is derived from an EMBL/GenBank/DDBJ whole genome shotgun (WGS) entry which is preliminary data.</text>
</comment>
<protein>
    <submittedName>
        <fullName evidence="1">Hydrolase</fullName>
    </submittedName>
</protein>
<dbReference type="SUPFAM" id="SSF56784">
    <property type="entry name" value="HAD-like"/>
    <property type="match status" value="1"/>
</dbReference>
<dbReference type="AlphaFoldDB" id="A0A917IVN9"/>
<gene>
    <name evidence="1" type="ORF">GCM10007359_15900</name>
</gene>
<dbReference type="PANTHER" id="PTHR10000">
    <property type="entry name" value="PHOSPHOSERINE PHOSPHATASE"/>
    <property type="match status" value="1"/>
</dbReference>
<dbReference type="GO" id="GO:0005829">
    <property type="term" value="C:cytosol"/>
    <property type="evidence" value="ECO:0007669"/>
    <property type="project" value="TreeGrafter"/>
</dbReference>
<proteinExistence type="predicted"/>
<keyword evidence="1" id="KW-0378">Hydrolase</keyword>
<dbReference type="GO" id="GO:0016791">
    <property type="term" value="F:phosphatase activity"/>
    <property type="evidence" value="ECO:0007669"/>
    <property type="project" value="UniProtKB-ARBA"/>
</dbReference>
<reference evidence="1 2" key="1">
    <citation type="journal article" date="2014" name="Int. J. Syst. Evol. Microbiol.">
        <title>Complete genome sequence of Corynebacterium casei LMG S-19264T (=DSM 44701T), isolated from a smear-ripened cheese.</title>
        <authorList>
            <consortium name="US DOE Joint Genome Institute (JGI-PGF)"/>
            <person name="Walter F."/>
            <person name="Albersmeier A."/>
            <person name="Kalinowski J."/>
            <person name="Ruckert C."/>
        </authorList>
    </citation>
    <scope>NUCLEOTIDE SEQUENCE [LARGE SCALE GENOMIC DNA]</scope>
    <source>
        <strain evidence="1 2">CCM 8669</strain>
    </source>
</reference>
<dbReference type="EMBL" id="BMDC01000003">
    <property type="protein sequence ID" value="GGH64024.1"/>
    <property type="molecule type" value="Genomic_DNA"/>
</dbReference>
<dbReference type="InterPro" id="IPR006379">
    <property type="entry name" value="HAD-SF_hydro_IIB"/>
</dbReference>
<evidence type="ECO:0000313" key="2">
    <source>
        <dbReference type="Proteomes" id="UP000600171"/>
    </source>
</evidence>
<dbReference type="NCBIfam" id="TIGR00099">
    <property type="entry name" value="Cof-subfamily"/>
    <property type="match status" value="1"/>
</dbReference>
<accession>A0A917IVN9</accession>
<name>A0A917IVN9_9MICC</name>
<organism evidence="1 2">
    <name type="scientific">Rothia aerolata</name>
    <dbReference type="NCBI Taxonomy" id="1812262"/>
    <lineage>
        <taxon>Bacteria</taxon>
        <taxon>Bacillati</taxon>
        <taxon>Actinomycetota</taxon>
        <taxon>Actinomycetes</taxon>
        <taxon>Micrococcales</taxon>
        <taxon>Micrococcaceae</taxon>
        <taxon>Rothia</taxon>
    </lineage>
</organism>
<dbReference type="InterPro" id="IPR000150">
    <property type="entry name" value="Cof"/>
</dbReference>
<keyword evidence="2" id="KW-1185">Reference proteome</keyword>
<dbReference type="PANTHER" id="PTHR10000:SF8">
    <property type="entry name" value="HAD SUPERFAMILY HYDROLASE-LIKE, TYPE 3"/>
    <property type="match status" value="1"/>
</dbReference>
<dbReference type="InterPro" id="IPR036412">
    <property type="entry name" value="HAD-like_sf"/>
</dbReference>
<dbReference type="Gene3D" id="3.30.1240.10">
    <property type="match status" value="1"/>
</dbReference>
<dbReference type="InterPro" id="IPR023214">
    <property type="entry name" value="HAD_sf"/>
</dbReference>
<evidence type="ECO:0000313" key="1">
    <source>
        <dbReference type="EMBL" id="GGH64024.1"/>
    </source>
</evidence>